<dbReference type="SUPFAM" id="SSF55008">
    <property type="entry name" value="HMA, heavy metal-associated domain"/>
    <property type="match status" value="1"/>
</dbReference>
<evidence type="ECO:0000259" key="1">
    <source>
        <dbReference type="PROSITE" id="PS50846"/>
    </source>
</evidence>
<name>A0A376C1B8_9FLAO</name>
<feature type="domain" description="HMA" evidence="1">
    <location>
        <begin position="3"/>
        <end position="68"/>
    </location>
</feature>
<dbReference type="EMBL" id="UFTJ01000002">
    <property type="protein sequence ID" value="SSZ55983.1"/>
    <property type="molecule type" value="Genomic_DNA"/>
</dbReference>
<evidence type="ECO:0000313" key="2">
    <source>
        <dbReference type="EMBL" id="SSZ55983.1"/>
    </source>
</evidence>
<dbReference type="InterPro" id="IPR036163">
    <property type="entry name" value="HMA_dom_sf"/>
</dbReference>
<dbReference type="GO" id="GO:0046872">
    <property type="term" value="F:metal ion binding"/>
    <property type="evidence" value="ECO:0007669"/>
    <property type="project" value="InterPro"/>
</dbReference>
<proteinExistence type="predicted"/>
<dbReference type="PROSITE" id="PS50846">
    <property type="entry name" value="HMA_2"/>
    <property type="match status" value="1"/>
</dbReference>
<dbReference type="Gene3D" id="3.30.70.100">
    <property type="match status" value="1"/>
</dbReference>
<sequence length="73" mass="8292">MENKKMTFKTNLNCGGCVAKVQNDFDNAKNISKWNVDTENPNKILTVEGEILPQEVMDMVKSKGFEIEQLNND</sequence>
<dbReference type="InterPro" id="IPR006121">
    <property type="entry name" value="HMA_dom"/>
</dbReference>
<organism evidence="2 3">
    <name type="scientific">Bergeyella zoohelcum</name>
    <dbReference type="NCBI Taxonomy" id="1015"/>
    <lineage>
        <taxon>Bacteria</taxon>
        <taxon>Pseudomonadati</taxon>
        <taxon>Bacteroidota</taxon>
        <taxon>Flavobacteriia</taxon>
        <taxon>Flavobacteriales</taxon>
        <taxon>Weeksellaceae</taxon>
        <taxon>Bergeyella</taxon>
    </lineage>
</organism>
<dbReference type="Proteomes" id="UP000255515">
    <property type="component" value="Unassembled WGS sequence"/>
</dbReference>
<evidence type="ECO:0000313" key="3">
    <source>
        <dbReference type="Proteomes" id="UP000255515"/>
    </source>
</evidence>
<protein>
    <recommendedName>
        <fullName evidence="1">HMA domain-containing protein</fullName>
    </recommendedName>
</protein>
<dbReference type="RefSeq" id="WP_002688601.1">
    <property type="nucleotide sequence ID" value="NZ_UFTJ01000002.1"/>
</dbReference>
<reference evidence="2 3" key="1">
    <citation type="submission" date="2018-06" db="EMBL/GenBank/DDBJ databases">
        <authorList>
            <consortium name="Pathogen Informatics"/>
            <person name="Doyle S."/>
        </authorList>
    </citation>
    <scope>NUCLEOTIDE SEQUENCE [LARGE SCALE GENOMIC DNA]</scope>
    <source>
        <strain evidence="2 3">NCTC11661</strain>
    </source>
</reference>
<gene>
    <name evidence="2" type="ORF">NCTC11661_01383</name>
</gene>
<dbReference type="AlphaFoldDB" id="A0A376C1B8"/>
<accession>A0A376C1B8</accession>